<evidence type="ECO:0000256" key="3">
    <source>
        <dbReference type="ARBA" id="ARBA00022475"/>
    </source>
</evidence>
<reference evidence="8 9" key="1">
    <citation type="journal article" date="2019" name="Int. J. Syst. Evol. Microbiol.">
        <title>The Global Catalogue of Microorganisms (GCM) 10K type strain sequencing project: providing services to taxonomists for standard genome sequencing and annotation.</title>
        <authorList>
            <consortium name="The Broad Institute Genomics Platform"/>
            <consortium name="The Broad Institute Genome Sequencing Center for Infectious Disease"/>
            <person name="Wu L."/>
            <person name="Ma J."/>
        </authorList>
    </citation>
    <scope>NUCLEOTIDE SEQUENCE [LARGE SCALE GENOMIC DNA]</scope>
    <source>
        <strain evidence="8 9">JCM 13378</strain>
    </source>
</reference>
<feature type="transmembrane region" description="Helical" evidence="7">
    <location>
        <begin position="283"/>
        <end position="303"/>
    </location>
</feature>
<proteinExistence type="inferred from homology"/>
<comment type="caution">
    <text evidence="8">The sequence shown here is derived from an EMBL/GenBank/DDBJ whole genome shotgun (WGS) entry which is preliminary data.</text>
</comment>
<dbReference type="Proteomes" id="UP001501757">
    <property type="component" value="Unassembled WGS sequence"/>
</dbReference>
<dbReference type="Pfam" id="PF03601">
    <property type="entry name" value="Cons_hypoth698"/>
    <property type="match status" value="1"/>
</dbReference>
<sequence length="335" mass="35651">MPTYATHPRASVCYGMLMLASISLLCLLFNQQVPAISPLMLAMLVGLVLGHSRFAAGLVHVDASLQWAKGPLLRIAIGLYGFRIGFEQIQQVGMQGVLMAVLVIFSVISCALWLGKKLGLDRHTSLLVGAGSAICGAAAVLASQSVLKASEEKVSVAIATVVLFGTLSMLLYPLGYSLLALPAQQYGVLIGATVHEVAQVAAASAAVSEQVQQAAIIEKMLRVMLLAPFLVWLGWQQSNTPGRSEKSLHLPWFALGFLCCSGIRTLDWLPISGLHMLQVLDDLMLTMAMLALGLNTRAAQVVRAGRRPLLLAAALFLLLLIGGYLLSQLLALLSA</sequence>
<dbReference type="InterPro" id="IPR004630">
    <property type="entry name" value="UPF0324_YeiH-like"/>
</dbReference>
<evidence type="ECO:0000256" key="6">
    <source>
        <dbReference type="ARBA" id="ARBA00023136"/>
    </source>
</evidence>
<accession>A0ABN0WQ36</accession>
<feature type="transmembrane region" description="Helical" evidence="7">
    <location>
        <begin position="154"/>
        <end position="174"/>
    </location>
</feature>
<protein>
    <submittedName>
        <fullName evidence="8">YeiH family protein</fullName>
    </submittedName>
</protein>
<evidence type="ECO:0000313" key="9">
    <source>
        <dbReference type="Proteomes" id="UP001501757"/>
    </source>
</evidence>
<feature type="transmembrane region" description="Helical" evidence="7">
    <location>
        <begin position="92"/>
        <end position="114"/>
    </location>
</feature>
<dbReference type="NCBIfam" id="TIGR00698">
    <property type="entry name" value="YeiH family putative sulfate export transporter"/>
    <property type="match status" value="1"/>
</dbReference>
<keyword evidence="9" id="KW-1185">Reference proteome</keyword>
<comment type="similarity">
    <text evidence="2">Belongs to the UPF0324 family.</text>
</comment>
<evidence type="ECO:0000256" key="4">
    <source>
        <dbReference type="ARBA" id="ARBA00022692"/>
    </source>
</evidence>
<keyword evidence="6 7" id="KW-0472">Membrane</keyword>
<keyword evidence="4 7" id="KW-0812">Transmembrane</keyword>
<dbReference type="InterPro" id="IPR018383">
    <property type="entry name" value="UPF0324_pro"/>
</dbReference>
<feature type="transmembrane region" description="Helical" evidence="7">
    <location>
        <begin position="12"/>
        <end position="30"/>
    </location>
</feature>
<feature type="transmembrane region" description="Helical" evidence="7">
    <location>
        <begin position="309"/>
        <end position="333"/>
    </location>
</feature>
<dbReference type="RefSeq" id="WP_343841465.1">
    <property type="nucleotide sequence ID" value="NZ_BAAAEI010000003.1"/>
</dbReference>
<evidence type="ECO:0000313" key="8">
    <source>
        <dbReference type="EMBL" id="GAA0343796.1"/>
    </source>
</evidence>
<dbReference type="EMBL" id="BAAAEI010000003">
    <property type="protein sequence ID" value="GAA0343796.1"/>
    <property type="molecule type" value="Genomic_DNA"/>
</dbReference>
<organism evidence="8 9">
    <name type="scientific">Bowmanella denitrificans</name>
    <dbReference type="NCBI Taxonomy" id="366582"/>
    <lineage>
        <taxon>Bacteria</taxon>
        <taxon>Pseudomonadati</taxon>
        <taxon>Pseudomonadota</taxon>
        <taxon>Gammaproteobacteria</taxon>
        <taxon>Alteromonadales</taxon>
        <taxon>Alteromonadaceae</taxon>
        <taxon>Bowmanella</taxon>
    </lineage>
</organism>
<keyword evidence="5 7" id="KW-1133">Transmembrane helix</keyword>
<dbReference type="PANTHER" id="PTHR30106:SF2">
    <property type="entry name" value="UPF0324 INNER MEMBRANE PROTEIN YEIH"/>
    <property type="match status" value="1"/>
</dbReference>
<dbReference type="PANTHER" id="PTHR30106">
    <property type="entry name" value="INNER MEMBRANE PROTEIN YEIH-RELATED"/>
    <property type="match status" value="1"/>
</dbReference>
<feature type="transmembrane region" description="Helical" evidence="7">
    <location>
        <begin position="126"/>
        <end position="147"/>
    </location>
</feature>
<evidence type="ECO:0000256" key="7">
    <source>
        <dbReference type="SAM" id="Phobius"/>
    </source>
</evidence>
<comment type="subcellular location">
    <subcellularLocation>
        <location evidence="1">Cell membrane</location>
        <topology evidence="1">Multi-pass membrane protein</topology>
    </subcellularLocation>
</comment>
<evidence type="ECO:0000256" key="2">
    <source>
        <dbReference type="ARBA" id="ARBA00007977"/>
    </source>
</evidence>
<keyword evidence="3" id="KW-1003">Cell membrane</keyword>
<evidence type="ECO:0000256" key="1">
    <source>
        <dbReference type="ARBA" id="ARBA00004651"/>
    </source>
</evidence>
<feature type="transmembrane region" description="Helical" evidence="7">
    <location>
        <begin position="36"/>
        <end position="59"/>
    </location>
</feature>
<gene>
    <name evidence="8" type="ORF">GCM10009092_05500</name>
</gene>
<evidence type="ECO:0000256" key="5">
    <source>
        <dbReference type="ARBA" id="ARBA00022989"/>
    </source>
</evidence>
<name>A0ABN0WQ36_9ALTE</name>